<dbReference type="PANTHER" id="PTHR43569">
    <property type="entry name" value="AMIDOHYDROLASE"/>
    <property type="match status" value="1"/>
</dbReference>
<protein>
    <submittedName>
        <fullName evidence="3">L-fuconolactonase</fullName>
    </submittedName>
</protein>
<dbReference type="AlphaFoldDB" id="A0A238ZQ98"/>
<dbReference type="Proteomes" id="UP000198310">
    <property type="component" value="Unassembled WGS sequence"/>
</dbReference>
<gene>
    <name evidence="3" type="ORF">SAMN06269173_10956</name>
</gene>
<feature type="domain" description="Amidohydrolase-related" evidence="2">
    <location>
        <begin position="11"/>
        <end position="283"/>
    </location>
</feature>
<reference evidence="4" key="1">
    <citation type="submission" date="2017-06" db="EMBL/GenBank/DDBJ databases">
        <authorList>
            <person name="Varghese N."/>
            <person name="Submissions S."/>
        </authorList>
    </citation>
    <scope>NUCLEOTIDE SEQUENCE [LARGE SCALE GENOMIC DNA]</scope>
    <source>
        <strain evidence="4">DSM 28041</strain>
    </source>
</reference>
<dbReference type="Gene3D" id="3.20.20.140">
    <property type="entry name" value="Metal-dependent hydrolases"/>
    <property type="match status" value="1"/>
</dbReference>
<comment type="similarity">
    <text evidence="1">Belongs to the metallo-dependent hydrolases superfamily.</text>
</comment>
<evidence type="ECO:0000313" key="4">
    <source>
        <dbReference type="Proteomes" id="UP000198310"/>
    </source>
</evidence>
<dbReference type="InterPro" id="IPR006680">
    <property type="entry name" value="Amidohydro-rel"/>
</dbReference>
<dbReference type="Pfam" id="PF04909">
    <property type="entry name" value="Amidohydro_2"/>
    <property type="match status" value="1"/>
</dbReference>
<accession>A0A238ZQ98</accession>
<keyword evidence="4" id="KW-1185">Reference proteome</keyword>
<dbReference type="SUPFAM" id="SSF51556">
    <property type="entry name" value="Metallo-dependent hydrolases"/>
    <property type="match status" value="1"/>
</dbReference>
<dbReference type="EMBL" id="FZNS01000009">
    <property type="protein sequence ID" value="SNR85510.1"/>
    <property type="molecule type" value="Genomic_DNA"/>
</dbReference>
<dbReference type="GO" id="GO:0016787">
    <property type="term" value="F:hydrolase activity"/>
    <property type="evidence" value="ECO:0007669"/>
    <property type="project" value="InterPro"/>
</dbReference>
<evidence type="ECO:0000256" key="1">
    <source>
        <dbReference type="ARBA" id="ARBA00038310"/>
    </source>
</evidence>
<dbReference type="PANTHER" id="PTHR43569:SF2">
    <property type="entry name" value="AMIDOHYDROLASE-RELATED DOMAIN-CONTAINING PROTEIN"/>
    <property type="match status" value="1"/>
</dbReference>
<dbReference type="RefSeq" id="WP_245855383.1">
    <property type="nucleotide sequence ID" value="NZ_FZNS01000009.1"/>
</dbReference>
<evidence type="ECO:0000313" key="3">
    <source>
        <dbReference type="EMBL" id="SNR85510.1"/>
    </source>
</evidence>
<proteinExistence type="inferred from homology"/>
<dbReference type="InterPro" id="IPR052350">
    <property type="entry name" value="Metallo-dep_Lactonases"/>
</dbReference>
<dbReference type="InterPro" id="IPR032466">
    <property type="entry name" value="Metal_Hydrolase"/>
</dbReference>
<sequence>MTHEPSALLKIDAHQHFWQYNPVRDAWIDEPMAAIQRDFLPPDLAPLLRQHGFAGSVVVQSDQSEAENDFQLRQADQYEFIKGVVGWVDLQAAAVAERLAYYQQFPKLKGFRHVLQGEADRALMLTPAFRRGIAALERHGYTYDLLVFPDQLRYATELVAAFPQQRFVLDHIAKPPIKAGEVGTWAADLRALAQHDNVSCKVSGMVTEADWQQWQPQDFRPYLDVVFEAFGPRRLLFGSDWPVCQVAGGYGAVVELAQHHLTTFSAAEQALFWGGNATAFYQL</sequence>
<organism evidence="3 4">
    <name type="scientific">Hymenobacter mucosus</name>
    <dbReference type="NCBI Taxonomy" id="1411120"/>
    <lineage>
        <taxon>Bacteria</taxon>
        <taxon>Pseudomonadati</taxon>
        <taxon>Bacteroidota</taxon>
        <taxon>Cytophagia</taxon>
        <taxon>Cytophagales</taxon>
        <taxon>Hymenobacteraceae</taxon>
        <taxon>Hymenobacter</taxon>
    </lineage>
</organism>
<evidence type="ECO:0000259" key="2">
    <source>
        <dbReference type="Pfam" id="PF04909"/>
    </source>
</evidence>
<name>A0A238ZQ98_9BACT</name>